<dbReference type="InterPro" id="IPR051198">
    <property type="entry name" value="BchE-like"/>
</dbReference>
<dbReference type="AlphaFoldDB" id="A0A0K1ET26"/>
<feature type="domain" description="Radical SAM core" evidence="7">
    <location>
        <begin position="217"/>
        <end position="450"/>
    </location>
</feature>
<keyword evidence="9" id="KW-1185">Reference proteome</keyword>
<evidence type="ECO:0000313" key="8">
    <source>
        <dbReference type="EMBL" id="AKT44021.1"/>
    </source>
</evidence>
<evidence type="ECO:0000256" key="5">
    <source>
        <dbReference type="ARBA" id="ARBA00023014"/>
    </source>
</evidence>
<dbReference type="Proteomes" id="UP000067626">
    <property type="component" value="Chromosome"/>
</dbReference>
<dbReference type="InterPro" id="IPR013785">
    <property type="entry name" value="Aldolase_TIM"/>
</dbReference>
<dbReference type="STRING" id="52.CMC5_082590"/>
<evidence type="ECO:0000259" key="7">
    <source>
        <dbReference type="PROSITE" id="PS51918"/>
    </source>
</evidence>
<dbReference type="InterPro" id="IPR007197">
    <property type="entry name" value="rSAM"/>
</dbReference>
<dbReference type="GO" id="GO:0046872">
    <property type="term" value="F:metal ion binding"/>
    <property type="evidence" value="ECO:0007669"/>
    <property type="project" value="UniProtKB-KW"/>
</dbReference>
<evidence type="ECO:0000256" key="3">
    <source>
        <dbReference type="ARBA" id="ARBA00022723"/>
    </source>
</evidence>
<dbReference type="SUPFAM" id="SSF102114">
    <property type="entry name" value="Radical SAM enzymes"/>
    <property type="match status" value="2"/>
</dbReference>
<dbReference type="KEGG" id="ccro:CMC5_082590"/>
<dbReference type="Gene3D" id="3.20.20.70">
    <property type="entry name" value="Aldolase class I"/>
    <property type="match status" value="1"/>
</dbReference>
<dbReference type="GO" id="GO:0051536">
    <property type="term" value="F:iron-sulfur cluster binding"/>
    <property type="evidence" value="ECO:0007669"/>
    <property type="project" value="UniProtKB-KW"/>
</dbReference>
<dbReference type="EMBL" id="CP012159">
    <property type="protein sequence ID" value="AKT44021.1"/>
    <property type="molecule type" value="Genomic_DNA"/>
</dbReference>
<dbReference type="Pfam" id="PF04055">
    <property type="entry name" value="Radical_SAM"/>
    <property type="match status" value="2"/>
</dbReference>
<dbReference type="PANTHER" id="PTHR43409">
    <property type="entry name" value="ANAEROBIC MAGNESIUM-PROTOPORPHYRIN IX MONOMETHYL ESTER CYCLASE-RELATED"/>
    <property type="match status" value="1"/>
</dbReference>
<evidence type="ECO:0000313" key="9">
    <source>
        <dbReference type="Proteomes" id="UP000067626"/>
    </source>
</evidence>
<protein>
    <recommendedName>
        <fullName evidence="7">Radical SAM core domain-containing protein</fullName>
    </recommendedName>
</protein>
<dbReference type="OrthoDB" id="9804952at2"/>
<evidence type="ECO:0000256" key="6">
    <source>
        <dbReference type="SAM" id="MobiDB-lite"/>
    </source>
</evidence>
<sequence>MSGTAIVFPPIRASRDFIDYPYFADLGAVQAAAVIRAIEGGVTLVDALALPGATLAPLTDDQVRLGVTPEAVVAALPASVSAFVVALTPFHRPPTRDPMLAGVLAPLRAAHPEAPIVLADLYQSGQHVVDAASEAILEAYPEVDVLLRYEAEQSLPVLLAELREQGRPARPCARIGVEPTPLDALPLPAWDLVDVEAYFRFHEAVVEGLGRPRWAFPIDGASMPLLTTRGCPYRCVHCSSNPTSRRNGEQIAPKTQRRYSPAYLDRLLGELKLRGARRVHLLDELVNVNEAHFDAVLALLGKHDLRFEVPNGMRADYVLPRHLEAMRGRLTTLSISAESGVQQVLDRVVDKQLDLAEITRVGHQASQAGVDTLVHFMIGLPGETRRDINGTLDFALRLHEETGAWPSVQFATPLPGTRLARMTEPSGSAEAQRAAGAPERPKPRTLPVIEDYGPYFQKAPSIETSDFSLEDLRRFKWTFDQRLAAGQGPKKVIMNVTYRCNNRCTFCATGTRTQFDGNVERQRELLVKYRKLGVRLLDFDGGEPTLNPNLLGLIRFARRLGYEKVNVTTNARMTSYDEFARKLTHSGVTSVLVSIHGPDAQTHAQNVGVAEAFEQTCEGARALVRHAPAGVELGANITLTKSNHRKLWGVAELVLSLGLPWLNVQFLTPFGRATSSVAPDTAEAARETMRVIDAFKDRMKIQVINLPFCFMPGYEDHLTGDLLKLERHMLFVNNDEVNLFEYLRERRVKKEVCGGCPHAIFCGGFYELEDAPEPKWLIRPEDLLRPVAGEVPRPTVEGLVR</sequence>
<evidence type="ECO:0000256" key="2">
    <source>
        <dbReference type="ARBA" id="ARBA00022691"/>
    </source>
</evidence>
<proteinExistence type="predicted"/>
<dbReference type="SMART" id="SM00729">
    <property type="entry name" value="Elp3"/>
    <property type="match status" value="2"/>
</dbReference>
<dbReference type="GO" id="GO:0003824">
    <property type="term" value="F:catalytic activity"/>
    <property type="evidence" value="ECO:0007669"/>
    <property type="project" value="InterPro"/>
</dbReference>
<feature type="region of interest" description="Disordered" evidence="6">
    <location>
        <begin position="418"/>
        <end position="447"/>
    </location>
</feature>
<gene>
    <name evidence="8" type="ORF">CMC5_082590</name>
</gene>
<keyword evidence="2" id="KW-0949">S-adenosyl-L-methionine</keyword>
<keyword evidence="5" id="KW-0411">Iron-sulfur</keyword>
<feature type="domain" description="Radical SAM core" evidence="7">
    <location>
        <begin position="486"/>
        <end position="698"/>
    </location>
</feature>
<comment type="cofactor">
    <cofactor evidence="1">
        <name>[4Fe-4S] cluster</name>
        <dbReference type="ChEBI" id="CHEBI:49883"/>
    </cofactor>
</comment>
<dbReference type="SFLD" id="SFLDG01067">
    <property type="entry name" value="SPASM/twitch_domain_containing"/>
    <property type="match status" value="1"/>
</dbReference>
<keyword evidence="4" id="KW-0408">Iron</keyword>
<accession>A0A0K1ET26</accession>
<organism evidence="8 9">
    <name type="scientific">Chondromyces crocatus</name>
    <dbReference type="NCBI Taxonomy" id="52"/>
    <lineage>
        <taxon>Bacteria</taxon>
        <taxon>Pseudomonadati</taxon>
        <taxon>Myxococcota</taxon>
        <taxon>Polyangia</taxon>
        <taxon>Polyangiales</taxon>
        <taxon>Polyangiaceae</taxon>
        <taxon>Chondromyces</taxon>
    </lineage>
</organism>
<dbReference type="InterPro" id="IPR058240">
    <property type="entry name" value="rSAM_sf"/>
</dbReference>
<dbReference type="SFLD" id="SFLDG01082">
    <property type="entry name" value="B12-binding_domain_containing"/>
    <property type="match status" value="1"/>
</dbReference>
<dbReference type="SFLD" id="SFLDS00029">
    <property type="entry name" value="Radical_SAM"/>
    <property type="match status" value="2"/>
</dbReference>
<dbReference type="CDD" id="cd01335">
    <property type="entry name" value="Radical_SAM"/>
    <property type="match status" value="2"/>
</dbReference>
<keyword evidence="3" id="KW-0479">Metal-binding</keyword>
<dbReference type="InterPro" id="IPR006638">
    <property type="entry name" value="Elp3/MiaA/NifB-like_rSAM"/>
</dbReference>
<name>A0A0K1ET26_CHOCO</name>
<dbReference type="Gene3D" id="3.30.750.200">
    <property type="match status" value="1"/>
</dbReference>
<evidence type="ECO:0000256" key="1">
    <source>
        <dbReference type="ARBA" id="ARBA00001966"/>
    </source>
</evidence>
<dbReference type="PROSITE" id="PS51918">
    <property type="entry name" value="RADICAL_SAM"/>
    <property type="match status" value="2"/>
</dbReference>
<evidence type="ECO:0000256" key="4">
    <source>
        <dbReference type="ARBA" id="ARBA00023004"/>
    </source>
</evidence>
<dbReference type="RefSeq" id="WP_050435415.1">
    <property type="nucleotide sequence ID" value="NZ_CP012159.1"/>
</dbReference>
<reference evidence="8 9" key="1">
    <citation type="submission" date="2015-07" db="EMBL/GenBank/DDBJ databases">
        <title>Genome analysis of myxobacterium Chondromyces crocatus Cm c5 reveals a high potential for natural compound synthesis and the genetic basis for the loss of fruiting body formation.</title>
        <authorList>
            <person name="Zaburannyi N."/>
            <person name="Bunk B."/>
            <person name="Maier J."/>
            <person name="Overmann J."/>
            <person name="Mueller R."/>
        </authorList>
    </citation>
    <scope>NUCLEOTIDE SEQUENCE [LARGE SCALE GENOMIC DNA]</scope>
    <source>
        <strain evidence="8 9">Cm c5</strain>
    </source>
</reference>